<protein>
    <recommendedName>
        <fullName evidence="2">Smf/DprA SLOG domain-containing protein</fullName>
    </recommendedName>
</protein>
<comment type="similarity">
    <text evidence="1">Belongs to the DprA/Smf family.</text>
</comment>
<evidence type="ECO:0000256" key="1">
    <source>
        <dbReference type="ARBA" id="ARBA00006525"/>
    </source>
</evidence>
<dbReference type="SUPFAM" id="SSF102405">
    <property type="entry name" value="MCP/YpsA-like"/>
    <property type="match status" value="1"/>
</dbReference>
<dbReference type="PANTHER" id="PTHR43022:SF1">
    <property type="entry name" value="PROTEIN SMF"/>
    <property type="match status" value="1"/>
</dbReference>
<dbReference type="Proteomes" id="UP001344906">
    <property type="component" value="Unassembled WGS sequence"/>
</dbReference>
<dbReference type="InterPro" id="IPR003488">
    <property type="entry name" value="DprA"/>
</dbReference>
<accession>A0ABQ6G155</accession>
<dbReference type="Pfam" id="PF02481">
    <property type="entry name" value="DNA_processg_A"/>
    <property type="match status" value="1"/>
</dbReference>
<dbReference type="InterPro" id="IPR057666">
    <property type="entry name" value="DrpA_SLOG"/>
</dbReference>
<proteinExistence type="inferred from homology"/>
<dbReference type="PANTHER" id="PTHR43022">
    <property type="entry name" value="PROTEIN SMF"/>
    <property type="match status" value="1"/>
</dbReference>
<evidence type="ECO:0000313" key="4">
    <source>
        <dbReference type="Proteomes" id="UP001344906"/>
    </source>
</evidence>
<reference evidence="3 4" key="1">
    <citation type="submission" date="2023-02" db="EMBL/GenBank/DDBJ databases">
        <title>Dictyobacter halimunensis sp. nov., a new member of the class Ktedonobacteria from forest soil in a geothermal area.</title>
        <authorList>
            <person name="Rachmania M.K."/>
            <person name="Ningsih F."/>
            <person name="Sakai Y."/>
            <person name="Yabe S."/>
            <person name="Yokota A."/>
            <person name="Sjamsuridzal W."/>
        </authorList>
    </citation>
    <scope>NUCLEOTIDE SEQUENCE [LARGE SCALE GENOMIC DNA]</scope>
    <source>
        <strain evidence="3 4">S3.2.2.5</strain>
    </source>
</reference>
<keyword evidence="4" id="KW-1185">Reference proteome</keyword>
<evidence type="ECO:0000313" key="3">
    <source>
        <dbReference type="EMBL" id="GLV59822.1"/>
    </source>
</evidence>
<comment type="caution">
    <text evidence="3">The sequence shown here is derived from an EMBL/GenBank/DDBJ whole genome shotgun (WGS) entry which is preliminary data.</text>
</comment>
<name>A0ABQ6G155_9CHLR</name>
<sequence>MNAREQACWLALVFESRLSIRTINDILVIWCKQLKRTLGDLFAADSREWRDSCHLKDDFIKKLERAKEKLVAQAFLVEQLQHAGISMMTVLDEHYPKSLKLALDRTHIPPILFYAGDVDILKYPTAAIIGSRNASETSLNFTKTISQYLASNNVNVISGYARGVDRAAYEGAIITQGYTTVVLPQGIRKLSQAQLRSLQPKIESEKVLLLSQFHPDAPWMVSRAMERNKVVTGLAQVVVVAESDTKGGTWDGAIGALKQKRLLFVRQSNDEDTLPGNKLLLARGGKSLCWPTTNVNDTFAPLFETIQSLHQYQRDAAPPPSQLPLMTIDQE</sequence>
<feature type="domain" description="Smf/DprA SLOG" evidence="2">
    <location>
        <begin position="87"/>
        <end position="287"/>
    </location>
</feature>
<evidence type="ECO:0000259" key="2">
    <source>
        <dbReference type="Pfam" id="PF02481"/>
    </source>
</evidence>
<dbReference type="Gene3D" id="3.40.50.450">
    <property type="match status" value="1"/>
</dbReference>
<organism evidence="3 4">
    <name type="scientific">Dictyobacter halimunensis</name>
    <dbReference type="NCBI Taxonomy" id="3026934"/>
    <lineage>
        <taxon>Bacteria</taxon>
        <taxon>Bacillati</taxon>
        <taxon>Chloroflexota</taxon>
        <taxon>Ktedonobacteria</taxon>
        <taxon>Ktedonobacterales</taxon>
        <taxon>Dictyobacteraceae</taxon>
        <taxon>Dictyobacter</taxon>
    </lineage>
</organism>
<dbReference type="RefSeq" id="WP_338256640.1">
    <property type="nucleotide sequence ID" value="NZ_BSRI01000002.1"/>
</dbReference>
<gene>
    <name evidence="3" type="ORF">KDH_66460</name>
</gene>
<dbReference type="EMBL" id="BSRI01000002">
    <property type="protein sequence ID" value="GLV59822.1"/>
    <property type="molecule type" value="Genomic_DNA"/>
</dbReference>